<evidence type="ECO:0000313" key="4">
    <source>
        <dbReference type="Proteomes" id="UP000216020"/>
    </source>
</evidence>
<dbReference type="Pfam" id="PF00107">
    <property type="entry name" value="ADH_zinc_N"/>
    <property type="match status" value="1"/>
</dbReference>
<name>A0A261SIS9_9BORD</name>
<dbReference type="SUPFAM" id="SSF50129">
    <property type="entry name" value="GroES-like"/>
    <property type="match status" value="1"/>
</dbReference>
<dbReference type="PANTHER" id="PTHR43205:SF7">
    <property type="entry name" value="PROSTAGLANDIN REDUCTASE 1"/>
    <property type="match status" value="1"/>
</dbReference>
<dbReference type="InterPro" id="IPR020843">
    <property type="entry name" value="ER"/>
</dbReference>
<evidence type="ECO:0000256" key="1">
    <source>
        <dbReference type="ARBA" id="ARBA00023002"/>
    </source>
</evidence>
<dbReference type="Pfam" id="PF16884">
    <property type="entry name" value="ADH_N_2"/>
    <property type="match status" value="1"/>
</dbReference>
<dbReference type="InterPro" id="IPR036291">
    <property type="entry name" value="NAD(P)-bd_dom_sf"/>
</dbReference>
<dbReference type="InterPro" id="IPR045010">
    <property type="entry name" value="MDR_fam"/>
</dbReference>
<proteinExistence type="predicted"/>
<keyword evidence="4" id="KW-1185">Reference proteome</keyword>
<gene>
    <name evidence="3" type="ORF">CAL29_02650</name>
</gene>
<dbReference type="RefSeq" id="WP_094851443.1">
    <property type="nucleotide sequence ID" value="NZ_NEVM01000001.1"/>
</dbReference>
<evidence type="ECO:0000259" key="2">
    <source>
        <dbReference type="SMART" id="SM00829"/>
    </source>
</evidence>
<dbReference type="AlphaFoldDB" id="A0A261SIS9"/>
<reference evidence="4" key="1">
    <citation type="submission" date="2017-05" db="EMBL/GenBank/DDBJ databases">
        <title>Complete and WGS of Bordetella genogroups.</title>
        <authorList>
            <person name="Spilker T."/>
            <person name="Lipuma J."/>
        </authorList>
    </citation>
    <scope>NUCLEOTIDE SEQUENCE [LARGE SCALE GENOMIC DNA]</scope>
    <source>
        <strain evidence="4">AU16122</strain>
    </source>
</reference>
<comment type="caution">
    <text evidence="3">The sequence shown here is derived from an EMBL/GenBank/DDBJ whole genome shotgun (WGS) entry which is preliminary data.</text>
</comment>
<feature type="domain" description="Enoyl reductase (ER)" evidence="2">
    <location>
        <begin position="23"/>
        <end position="338"/>
    </location>
</feature>
<dbReference type="EMBL" id="NEVM01000001">
    <property type="protein sequence ID" value="OZI37338.1"/>
    <property type="molecule type" value="Genomic_DNA"/>
</dbReference>
<dbReference type="GO" id="GO:0016628">
    <property type="term" value="F:oxidoreductase activity, acting on the CH-CH group of donors, NAD or NADP as acceptor"/>
    <property type="evidence" value="ECO:0007669"/>
    <property type="project" value="InterPro"/>
</dbReference>
<organism evidence="3 4">
    <name type="scientific">Bordetella genomosp. 10</name>
    <dbReference type="NCBI Taxonomy" id="1416804"/>
    <lineage>
        <taxon>Bacteria</taxon>
        <taxon>Pseudomonadati</taxon>
        <taxon>Pseudomonadota</taxon>
        <taxon>Betaproteobacteria</taxon>
        <taxon>Burkholderiales</taxon>
        <taxon>Alcaligenaceae</taxon>
        <taxon>Bordetella</taxon>
    </lineage>
</organism>
<dbReference type="InterPro" id="IPR011032">
    <property type="entry name" value="GroES-like_sf"/>
</dbReference>
<protein>
    <submittedName>
        <fullName evidence="3">NADP-dependent oxidoreductase</fullName>
    </submittedName>
</protein>
<evidence type="ECO:0000313" key="3">
    <source>
        <dbReference type="EMBL" id="OZI37338.1"/>
    </source>
</evidence>
<dbReference type="InterPro" id="IPR013149">
    <property type="entry name" value="ADH-like_C"/>
</dbReference>
<accession>A0A261SIS9</accession>
<dbReference type="InterPro" id="IPR041694">
    <property type="entry name" value="ADH_N_2"/>
</dbReference>
<dbReference type="SUPFAM" id="SSF51735">
    <property type="entry name" value="NAD(P)-binding Rossmann-fold domains"/>
    <property type="match status" value="1"/>
</dbReference>
<dbReference type="Proteomes" id="UP000216020">
    <property type="component" value="Unassembled WGS sequence"/>
</dbReference>
<dbReference type="Gene3D" id="3.90.180.10">
    <property type="entry name" value="Medium-chain alcohol dehydrogenases, catalytic domain"/>
    <property type="match status" value="1"/>
</dbReference>
<dbReference type="Gene3D" id="3.40.50.720">
    <property type="entry name" value="NAD(P)-binding Rossmann-like Domain"/>
    <property type="match status" value="1"/>
</dbReference>
<keyword evidence="1" id="KW-0560">Oxidoreductase</keyword>
<sequence>MPATPTQARRIVLAARPQGEPRETDFRIETFTPGDPAPGQVLLESLYLSLDPYMRGRMSEAKSYAPSLAVGQTIVGEVVARVLASAAPAFAPGDLVQAHAGWTTHALMDAKGLVKIDPAIAPVETRLGVLGMPGFTAYAGLREIGRPRAGETVVVAAASGPVGSLVGQLAKRDGARVVGIAGGADKCAYVKKELGFDAAVDHRRDGMAQALAEACPDGIDVYFENVGGAVWEAVFPLLNTFARIPVCGLIADYNGTTSRPGDLTVPALMRGVLSKRLTLRGFINYDLDSYREDFLREVGAGLRDGTIRHAEDISEGLDSAPGAFMGMLKGRNFGKVLVRLAQ</sequence>
<dbReference type="FunFam" id="3.40.50.720:FF:000121">
    <property type="entry name" value="Prostaglandin reductase 2"/>
    <property type="match status" value="1"/>
</dbReference>
<dbReference type="SMART" id="SM00829">
    <property type="entry name" value="PKS_ER"/>
    <property type="match status" value="1"/>
</dbReference>
<dbReference type="PANTHER" id="PTHR43205">
    <property type="entry name" value="PROSTAGLANDIN REDUCTASE"/>
    <property type="match status" value="1"/>
</dbReference>
<dbReference type="CDD" id="cd05288">
    <property type="entry name" value="PGDH"/>
    <property type="match status" value="1"/>
</dbReference>
<dbReference type="OrthoDB" id="9805663at2"/>